<dbReference type="AlphaFoldDB" id="A0A9D1EUG8"/>
<proteinExistence type="predicted"/>
<feature type="transmembrane region" description="Helical" evidence="1">
    <location>
        <begin position="15"/>
        <end position="34"/>
    </location>
</feature>
<reference evidence="2" key="1">
    <citation type="submission" date="2020-10" db="EMBL/GenBank/DDBJ databases">
        <authorList>
            <person name="Gilroy R."/>
        </authorList>
    </citation>
    <scope>NUCLEOTIDE SEQUENCE</scope>
    <source>
        <strain evidence="2">CHK190-19873</strain>
    </source>
</reference>
<organism evidence="2 3">
    <name type="scientific">Candidatus Limivivens intestinipullorum</name>
    <dbReference type="NCBI Taxonomy" id="2840858"/>
    <lineage>
        <taxon>Bacteria</taxon>
        <taxon>Bacillati</taxon>
        <taxon>Bacillota</taxon>
        <taxon>Clostridia</taxon>
        <taxon>Lachnospirales</taxon>
        <taxon>Lachnospiraceae</taxon>
        <taxon>Lachnospiraceae incertae sedis</taxon>
        <taxon>Candidatus Limivivens</taxon>
    </lineage>
</organism>
<keyword evidence="1" id="KW-0812">Transmembrane</keyword>
<keyword evidence="1" id="KW-0472">Membrane</keyword>
<feature type="transmembrane region" description="Helical" evidence="1">
    <location>
        <begin position="88"/>
        <end position="112"/>
    </location>
</feature>
<gene>
    <name evidence="2" type="ORF">IAB44_10100</name>
</gene>
<comment type="caution">
    <text evidence="2">The sequence shown here is derived from an EMBL/GenBank/DDBJ whole genome shotgun (WGS) entry which is preliminary data.</text>
</comment>
<accession>A0A9D1EUG8</accession>
<feature type="transmembrane region" description="Helical" evidence="1">
    <location>
        <begin position="46"/>
        <end position="68"/>
    </location>
</feature>
<evidence type="ECO:0000256" key="1">
    <source>
        <dbReference type="SAM" id="Phobius"/>
    </source>
</evidence>
<evidence type="ECO:0000313" key="2">
    <source>
        <dbReference type="EMBL" id="HIS31881.1"/>
    </source>
</evidence>
<evidence type="ECO:0000313" key="3">
    <source>
        <dbReference type="Proteomes" id="UP000823935"/>
    </source>
</evidence>
<reference evidence="2" key="2">
    <citation type="journal article" date="2021" name="PeerJ">
        <title>Extensive microbial diversity within the chicken gut microbiome revealed by metagenomics and culture.</title>
        <authorList>
            <person name="Gilroy R."/>
            <person name="Ravi A."/>
            <person name="Getino M."/>
            <person name="Pursley I."/>
            <person name="Horton D.L."/>
            <person name="Alikhan N.F."/>
            <person name="Baker D."/>
            <person name="Gharbi K."/>
            <person name="Hall N."/>
            <person name="Watson M."/>
            <person name="Adriaenssens E.M."/>
            <person name="Foster-Nyarko E."/>
            <person name="Jarju S."/>
            <person name="Secka A."/>
            <person name="Antonio M."/>
            <person name="Oren A."/>
            <person name="Chaudhuri R.R."/>
            <person name="La Ragione R."/>
            <person name="Hildebrand F."/>
            <person name="Pallen M.J."/>
        </authorList>
    </citation>
    <scope>NUCLEOTIDE SEQUENCE</scope>
    <source>
        <strain evidence="2">CHK190-19873</strain>
    </source>
</reference>
<protein>
    <submittedName>
        <fullName evidence="2">Uncharacterized protein</fullName>
    </submittedName>
</protein>
<dbReference type="Proteomes" id="UP000823935">
    <property type="component" value="Unassembled WGS sequence"/>
</dbReference>
<sequence>MERLFYFLLSNRQVTFANMIIGALLFIVLLFLFFCKSNRDERGRKIIGKASIAALICFAACATFFSHYMQYIAISQTPDGEILVLDAFLAVNAVQLLFNITSIVEILGIFILKHRE</sequence>
<dbReference type="EMBL" id="DVIQ01000059">
    <property type="protein sequence ID" value="HIS31881.1"/>
    <property type="molecule type" value="Genomic_DNA"/>
</dbReference>
<keyword evidence="1" id="KW-1133">Transmembrane helix</keyword>
<name>A0A9D1EUG8_9FIRM</name>